<comment type="similarity">
    <text evidence="2 6">Belongs to the ABC-2 integral membrane protein family.</text>
</comment>
<accession>A0A1V3NKL2</accession>
<name>A0A1V3NKL2_9GAMM</name>
<feature type="transmembrane region" description="Helical" evidence="6">
    <location>
        <begin position="175"/>
        <end position="193"/>
    </location>
</feature>
<dbReference type="PRINTS" id="PR00164">
    <property type="entry name" value="ABC2TRNSPORT"/>
</dbReference>
<feature type="domain" description="ABC transmembrane type-2" evidence="7">
    <location>
        <begin position="25"/>
        <end position="251"/>
    </location>
</feature>
<dbReference type="PANTHER" id="PTHR43027">
    <property type="entry name" value="DOXORUBICIN RESISTANCE ABC TRANSPORTER PERMEASE PROTEIN DRRC-RELATED"/>
    <property type="match status" value="1"/>
</dbReference>
<keyword evidence="3 6" id="KW-0812">Transmembrane</keyword>
<dbReference type="STRING" id="108003.B1C78_06010"/>
<dbReference type="InterPro" id="IPR047817">
    <property type="entry name" value="ABC2_TM_bact-type"/>
</dbReference>
<keyword evidence="9" id="KW-1185">Reference proteome</keyword>
<dbReference type="EMBL" id="MVBK01000035">
    <property type="protein sequence ID" value="OOG25659.1"/>
    <property type="molecule type" value="Genomic_DNA"/>
</dbReference>
<protein>
    <recommendedName>
        <fullName evidence="6">Transport permease protein</fullName>
    </recommendedName>
</protein>
<evidence type="ECO:0000256" key="1">
    <source>
        <dbReference type="ARBA" id="ARBA00004141"/>
    </source>
</evidence>
<dbReference type="InterPro" id="IPR000412">
    <property type="entry name" value="ABC_2_transport"/>
</dbReference>
<keyword evidence="4 6" id="KW-1133">Transmembrane helix</keyword>
<evidence type="ECO:0000256" key="2">
    <source>
        <dbReference type="ARBA" id="ARBA00007783"/>
    </source>
</evidence>
<proteinExistence type="inferred from homology"/>
<comment type="caution">
    <text evidence="8">The sequence shown here is derived from an EMBL/GenBank/DDBJ whole genome shotgun (WGS) entry which is preliminary data.</text>
</comment>
<dbReference type="GO" id="GO:0140359">
    <property type="term" value="F:ABC-type transporter activity"/>
    <property type="evidence" value="ECO:0007669"/>
    <property type="project" value="InterPro"/>
</dbReference>
<dbReference type="Proteomes" id="UP000189462">
    <property type="component" value="Unassembled WGS sequence"/>
</dbReference>
<sequence length="266" mass="29553">MSPVSPIRIYAMILRYLYLLRGSWPRILELAYWPTVQMILWGLITQFFTGHSEWVAQAAGILIAAVLLWDVLFRAQLGVTLPFYEEMYSRNLGHLFVSPLRPWELVVALLGISLVRTLIGVLAAALLAIPLYHYSIFEMGLPLLAFFTQLLVMGWALGLMISALVLRLGMGAESLAWVGVFALAPLSGIYYPVETLPDWLEPVALALPSAHVFEGMRAVLIDGVFDTGHFLAALLLNGVYIAFGVAVFLWSFQSARRRGALLQMGE</sequence>
<organism evidence="8 9">
    <name type="scientific">Thioalkalivibrio denitrificans</name>
    <dbReference type="NCBI Taxonomy" id="108003"/>
    <lineage>
        <taxon>Bacteria</taxon>
        <taxon>Pseudomonadati</taxon>
        <taxon>Pseudomonadota</taxon>
        <taxon>Gammaproteobacteria</taxon>
        <taxon>Chromatiales</taxon>
        <taxon>Ectothiorhodospiraceae</taxon>
        <taxon>Thioalkalivibrio</taxon>
    </lineage>
</organism>
<dbReference type="InterPro" id="IPR013525">
    <property type="entry name" value="ABC2_TM"/>
</dbReference>
<dbReference type="RefSeq" id="WP_077278237.1">
    <property type="nucleotide sequence ID" value="NZ_MVBK01000035.1"/>
</dbReference>
<dbReference type="Pfam" id="PF01061">
    <property type="entry name" value="ABC2_membrane"/>
    <property type="match status" value="1"/>
</dbReference>
<evidence type="ECO:0000256" key="4">
    <source>
        <dbReference type="ARBA" id="ARBA00022989"/>
    </source>
</evidence>
<reference evidence="8 9" key="1">
    <citation type="submission" date="2017-02" db="EMBL/GenBank/DDBJ databases">
        <title>Genomic diversity within the haloalkaliphilic genus Thioalkalivibrio.</title>
        <authorList>
            <person name="Ahn A.-C."/>
            <person name="Meier-Kolthoff J."/>
            <person name="Overmars L."/>
            <person name="Richter M."/>
            <person name="Woyke T."/>
            <person name="Sorokin D.Y."/>
            <person name="Muyzer G."/>
        </authorList>
    </citation>
    <scope>NUCLEOTIDE SEQUENCE [LARGE SCALE GENOMIC DNA]</scope>
    <source>
        <strain evidence="8 9">ALJD</strain>
    </source>
</reference>
<dbReference type="AlphaFoldDB" id="A0A1V3NKL2"/>
<dbReference type="InterPro" id="IPR052902">
    <property type="entry name" value="ABC-2_transporter"/>
</dbReference>
<keyword evidence="5 6" id="KW-0472">Membrane</keyword>
<feature type="transmembrane region" description="Helical" evidence="6">
    <location>
        <begin position="54"/>
        <end position="84"/>
    </location>
</feature>
<dbReference type="OrthoDB" id="9786643at2"/>
<feature type="transmembrane region" description="Helical" evidence="6">
    <location>
        <begin position="144"/>
        <end position="168"/>
    </location>
</feature>
<evidence type="ECO:0000313" key="8">
    <source>
        <dbReference type="EMBL" id="OOG25659.1"/>
    </source>
</evidence>
<dbReference type="GO" id="GO:0043190">
    <property type="term" value="C:ATP-binding cassette (ABC) transporter complex"/>
    <property type="evidence" value="ECO:0007669"/>
    <property type="project" value="InterPro"/>
</dbReference>
<keyword evidence="6" id="KW-0813">Transport</keyword>
<evidence type="ECO:0000259" key="7">
    <source>
        <dbReference type="PROSITE" id="PS51012"/>
    </source>
</evidence>
<feature type="transmembrane region" description="Helical" evidence="6">
    <location>
        <begin position="105"/>
        <end position="132"/>
    </location>
</feature>
<evidence type="ECO:0000256" key="5">
    <source>
        <dbReference type="ARBA" id="ARBA00023136"/>
    </source>
</evidence>
<gene>
    <name evidence="8" type="ORF">B1C78_06010</name>
</gene>
<evidence type="ECO:0000256" key="3">
    <source>
        <dbReference type="ARBA" id="ARBA00022692"/>
    </source>
</evidence>
<dbReference type="PROSITE" id="PS51012">
    <property type="entry name" value="ABC_TM2"/>
    <property type="match status" value="1"/>
</dbReference>
<dbReference type="PANTHER" id="PTHR43027:SF1">
    <property type="entry name" value="DOXORUBICIN RESISTANCE ABC TRANSPORTER PERMEASE PROTEIN DRRC-RELATED"/>
    <property type="match status" value="1"/>
</dbReference>
<feature type="transmembrane region" description="Helical" evidence="6">
    <location>
        <begin position="230"/>
        <end position="252"/>
    </location>
</feature>
<comment type="subcellular location">
    <subcellularLocation>
        <location evidence="6">Cell inner membrane</location>
        <topology evidence="6">Multi-pass membrane protein</topology>
    </subcellularLocation>
    <subcellularLocation>
        <location evidence="1">Membrane</location>
        <topology evidence="1">Multi-pass membrane protein</topology>
    </subcellularLocation>
</comment>
<evidence type="ECO:0000313" key="9">
    <source>
        <dbReference type="Proteomes" id="UP000189462"/>
    </source>
</evidence>
<evidence type="ECO:0000256" key="6">
    <source>
        <dbReference type="RuleBase" id="RU361157"/>
    </source>
</evidence>
<keyword evidence="6" id="KW-1003">Cell membrane</keyword>
<feature type="transmembrane region" description="Helical" evidence="6">
    <location>
        <begin position="30"/>
        <end position="48"/>
    </location>
</feature>